<feature type="active site" description="Phosphoserine intermediate" evidence="7">
    <location>
        <position position="95"/>
    </location>
</feature>
<evidence type="ECO:0000256" key="3">
    <source>
        <dbReference type="ARBA" id="ARBA00022723"/>
    </source>
</evidence>
<dbReference type="SUPFAM" id="SSF53649">
    <property type="entry name" value="Alkaline phosphatase-like"/>
    <property type="match status" value="1"/>
</dbReference>
<dbReference type="GO" id="GO:0004035">
    <property type="term" value="F:alkaline phosphatase activity"/>
    <property type="evidence" value="ECO:0007669"/>
    <property type="project" value="TreeGrafter"/>
</dbReference>
<accession>A0A3D8PUC1</accession>
<comment type="similarity">
    <text evidence="1 9">Belongs to the alkaline phosphatase family.</text>
</comment>
<feature type="binding site" evidence="8">
    <location>
        <position position="413"/>
    </location>
    <ligand>
        <name>Zn(2+)</name>
        <dbReference type="ChEBI" id="CHEBI:29105"/>
        <label>2</label>
    </ligand>
</feature>
<feature type="binding site" evidence="8">
    <location>
        <position position="148"/>
    </location>
    <ligand>
        <name>Mg(2+)</name>
        <dbReference type="ChEBI" id="CHEBI:18420"/>
    </ligand>
</feature>
<evidence type="ECO:0000256" key="7">
    <source>
        <dbReference type="PIRSR" id="PIRSR601952-1"/>
    </source>
</evidence>
<feature type="binding site" evidence="8">
    <location>
        <position position="55"/>
    </location>
    <ligand>
        <name>Zn(2+)</name>
        <dbReference type="ChEBI" id="CHEBI:29105"/>
        <label>2</label>
    </ligand>
</feature>
<feature type="binding site" evidence="8">
    <location>
        <position position="286"/>
    </location>
    <ligand>
        <name>Zn(2+)</name>
        <dbReference type="ChEBI" id="CHEBI:29105"/>
        <label>2</label>
    </ligand>
</feature>
<keyword evidence="12" id="KW-1185">Reference proteome</keyword>
<sequence length="451" mass="48072">MYKKIGVVALSAGLVFSGLSLGTGDAAKQDLDGKDNRNKTGKGEKVENVIYMIPDGFSADYASNYRIYKGEEAIWDSHLKGLFTTYSANSDITDSAAAGTAMATGSKTNNGRIGIDAEGNKLESILEASEEKGKSTGIVATSTISHATPASFAAHVESRNNETEIARQYIDGGLDVILGGGKNNFLPVSEGGNQEELNLIEKAEAQGSTYVETRDQLLDIDKLKVDKGDKLLGLFADDALAPELHRGETEEPSLAEMTETAIDVLEEDKDGFFLVVEGSQIDWAGHDNDAAWAMSDVAAFEEAVEEAIDFAKKDKKTLVVVAGDHDTGGMTTGANNSMDLNASILNDVKATGDYMAAQLNGDRSNVAEVIKMYTGFELSEAEFQSIAEAENASLAISKVISDRASIGWTSPNHTGADIPVYAYGPQSDKFVGFHDNTDLPKIIAKALKLGR</sequence>
<feature type="signal peptide" evidence="10">
    <location>
        <begin position="1"/>
        <end position="22"/>
    </location>
</feature>
<dbReference type="CDD" id="cd16012">
    <property type="entry name" value="ALP"/>
    <property type="match status" value="1"/>
</dbReference>
<name>A0A3D8PUC1_9BACI</name>
<evidence type="ECO:0000256" key="10">
    <source>
        <dbReference type="SAM" id="SignalP"/>
    </source>
</evidence>
<dbReference type="Proteomes" id="UP000256520">
    <property type="component" value="Unassembled WGS sequence"/>
</dbReference>
<dbReference type="PRINTS" id="PR00113">
    <property type="entry name" value="ALKPHPHTASE"/>
</dbReference>
<dbReference type="PANTHER" id="PTHR11596">
    <property type="entry name" value="ALKALINE PHOSPHATASE"/>
    <property type="match status" value="1"/>
</dbReference>
<evidence type="ECO:0000256" key="4">
    <source>
        <dbReference type="ARBA" id="ARBA00022801"/>
    </source>
</evidence>
<dbReference type="EMBL" id="PIOD01000008">
    <property type="protein sequence ID" value="RDW18901.1"/>
    <property type="molecule type" value="Genomic_DNA"/>
</dbReference>
<evidence type="ECO:0000256" key="2">
    <source>
        <dbReference type="ARBA" id="ARBA00022553"/>
    </source>
</evidence>
<feature type="binding site" evidence="8">
    <location>
        <position position="325"/>
    </location>
    <ligand>
        <name>Zn(2+)</name>
        <dbReference type="ChEBI" id="CHEBI:29105"/>
        <label>2</label>
    </ligand>
</feature>
<evidence type="ECO:0000256" key="6">
    <source>
        <dbReference type="ARBA" id="ARBA00022842"/>
    </source>
</evidence>
<comment type="cofactor">
    <cofactor evidence="8">
        <name>Mg(2+)</name>
        <dbReference type="ChEBI" id="CHEBI:18420"/>
    </cofactor>
    <text evidence="8">Binds 1 Mg(2+) ion.</text>
</comment>
<dbReference type="InterPro" id="IPR001952">
    <property type="entry name" value="Alkaline_phosphatase"/>
</dbReference>
<dbReference type="PROSITE" id="PS00123">
    <property type="entry name" value="ALKALINE_PHOSPHATASE"/>
    <property type="match status" value="1"/>
</dbReference>
<dbReference type="InterPro" id="IPR017850">
    <property type="entry name" value="Alkaline_phosphatase_core_sf"/>
</dbReference>
<evidence type="ECO:0000256" key="9">
    <source>
        <dbReference type="RuleBase" id="RU003946"/>
    </source>
</evidence>
<comment type="cofactor">
    <cofactor evidence="8">
        <name>Zn(2+)</name>
        <dbReference type="ChEBI" id="CHEBI:29105"/>
    </cofactor>
    <text evidence="8">Binds 2 Zn(2+) ions.</text>
</comment>
<feature type="binding site" evidence="8">
    <location>
        <position position="277"/>
    </location>
    <ligand>
        <name>Mg(2+)</name>
        <dbReference type="ChEBI" id="CHEBI:18420"/>
    </ligand>
</feature>
<evidence type="ECO:0000313" key="12">
    <source>
        <dbReference type="Proteomes" id="UP000256520"/>
    </source>
</evidence>
<evidence type="ECO:0000256" key="5">
    <source>
        <dbReference type="ARBA" id="ARBA00022833"/>
    </source>
</evidence>
<evidence type="ECO:0000256" key="8">
    <source>
        <dbReference type="PIRSR" id="PIRSR601952-2"/>
    </source>
</evidence>
<keyword evidence="4" id="KW-0378">Hydrolase</keyword>
<dbReference type="AlphaFoldDB" id="A0A3D8PUC1"/>
<keyword evidence="10" id="KW-0732">Signal</keyword>
<dbReference type="SMART" id="SM00098">
    <property type="entry name" value="alkPPc"/>
    <property type="match status" value="1"/>
</dbReference>
<dbReference type="Pfam" id="PF00245">
    <property type="entry name" value="Alk_phosphatase"/>
    <property type="match status" value="1"/>
</dbReference>
<dbReference type="RefSeq" id="WP_115749497.1">
    <property type="nucleotide sequence ID" value="NZ_PIOD01000008.1"/>
</dbReference>
<dbReference type="Gene3D" id="1.10.60.40">
    <property type="match status" value="1"/>
</dbReference>
<feature type="binding site" evidence="8">
    <location>
        <position position="146"/>
    </location>
    <ligand>
        <name>Mg(2+)</name>
        <dbReference type="ChEBI" id="CHEBI:18420"/>
    </ligand>
</feature>
<reference evidence="12" key="1">
    <citation type="submission" date="2017-11" db="EMBL/GenBank/DDBJ databases">
        <authorList>
            <person name="Zhu W."/>
        </authorList>
    </citation>
    <scope>NUCLEOTIDE SEQUENCE [LARGE SCALE GENOMIC DNA]</scope>
    <source>
        <strain evidence="12">CAU 1051</strain>
    </source>
</reference>
<dbReference type="PANTHER" id="PTHR11596:SF5">
    <property type="entry name" value="ALKALINE PHOSPHATASE"/>
    <property type="match status" value="1"/>
</dbReference>
<evidence type="ECO:0000313" key="11">
    <source>
        <dbReference type="EMBL" id="RDW18901.1"/>
    </source>
</evidence>
<keyword evidence="6 8" id="KW-0460">Magnesium</keyword>
<protein>
    <submittedName>
        <fullName evidence="11">Alkaline phosphatase</fullName>
    </submittedName>
</protein>
<feature type="binding site" evidence="8">
    <location>
        <position position="282"/>
    </location>
    <ligand>
        <name>Zn(2+)</name>
        <dbReference type="ChEBI" id="CHEBI:29105"/>
        <label>2</label>
    </ligand>
</feature>
<keyword evidence="5 8" id="KW-0862">Zinc</keyword>
<dbReference type="InterPro" id="IPR018299">
    <property type="entry name" value="Alkaline_phosphatase_AS"/>
</dbReference>
<keyword evidence="3 8" id="KW-0479">Metal-binding</keyword>
<comment type="caution">
    <text evidence="11">The sequence shown here is derived from an EMBL/GenBank/DDBJ whole genome shotgun (WGS) entry which is preliminary data.</text>
</comment>
<proteinExistence type="inferred from homology"/>
<dbReference type="GO" id="GO:0046872">
    <property type="term" value="F:metal ion binding"/>
    <property type="evidence" value="ECO:0007669"/>
    <property type="project" value="UniProtKB-KW"/>
</dbReference>
<feature type="chain" id="PRO_5038927088" evidence="10">
    <location>
        <begin position="23"/>
        <end position="451"/>
    </location>
</feature>
<evidence type="ECO:0000256" key="1">
    <source>
        <dbReference type="ARBA" id="ARBA00005984"/>
    </source>
</evidence>
<organism evidence="11 12">
    <name type="scientific">Oceanobacillus chungangensis</name>
    <dbReference type="NCBI Taxonomy" id="1229152"/>
    <lineage>
        <taxon>Bacteria</taxon>
        <taxon>Bacillati</taxon>
        <taxon>Bacillota</taxon>
        <taxon>Bacilli</taxon>
        <taxon>Bacillales</taxon>
        <taxon>Bacillaceae</taxon>
        <taxon>Oceanobacillus</taxon>
    </lineage>
</organism>
<feature type="binding site" evidence="8">
    <location>
        <position position="324"/>
    </location>
    <ligand>
        <name>Zn(2+)</name>
        <dbReference type="ChEBI" id="CHEBI:29105"/>
        <label>2</label>
    </ligand>
</feature>
<gene>
    <name evidence="11" type="ORF">CWR45_08785</name>
</gene>
<dbReference type="Gene3D" id="3.40.720.10">
    <property type="entry name" value="Alkaline Phosphatase, subunit A"/>
    <property type="match status" value="1"/>
</dbReference>
<feature type="binding site" evidence="8">
    <location>
        <position position="55"/>
    </location>
    <ligand>
        <name>Mg(2+)</name>
        <dbReference type="ChEBI" id="CHEBI:18420"/>
    </ligand>
</feature>
<keyword evidence="2" id="KW-0597">Phosphoprotein</keyword>
<dbReference type="OrthoDB" id="9794455at2"/>